<dbReference type="Proteomes" id="UP000195106">
    <property type="component" value="Unassembled WGS sequence"/>
</dbReference>
<evidence type="ECO:0000313" key="4">
    <source>
        <dbReference type="Proteomes" id="UP000195106"/>
    </source>
</evidence>
<protein>
    <submittedName>
        <fullName evidence="3">Tropinesterase</fullName>
    </submittedName>
</protein>
<reference evidence="3 4" key="1">
    <citation type="submission" date="2016-08" db="EMBL/GenBank/DDBJ databases">
        <title>Genome sequence of Clavibacter michiganensis spp. strain CASJ009.</title>
        <authorList>
            <person name="Thapa S.P."/>
            <person name="Coaker G."/>
        </authorList>
    </citation>
    <scope>NUCLEOTIDE SEQUENCE [LARGE SCALE GENOMIC DNA]</scope>
    <source>
        <strain evidence="3">CASJ009</strain>
    </source>
</reference>
<accession>A0A251XTM5</accession>
<feature type="region of interest" description="Disordered" evidence="1">
    <location>
        <begin position="64"/>
        <end position="92"/>
    </location>
</feature>
<dbReference type="Gene3D" id="3.40.50.1820">
    <property type="entry name" value="alpha/beta hydrolase"/>
    <property type="match status" value="1"/>
</dbReference>
<comment type="caution">
    <text evidence="3">The sequence shown here is derived from an EMBL/GenBank/DDBJ whole genome shotgun (WGS) entry which is preliminary data.</text>
</comment>
<organism evidence="3 4">
    <name type="scientific">Clavibacter michiganensis</name>
    <dbReference type="NCBI Taxonomy" id="28447"/>
    <lineage>
        <taxon>Bacteria</taxon>
        <taxon>Bacillati</taxon>
        <taxon>Actinomycetota</taxon>
        <taxon>Actinomycetes</taxon>
        <taxon>Micrococcales</taxon>
        <taxon>Microbacteriaceae</taxon>
        <taxon>Clavibacter</taxon>
    </lineage>
</organism>
<dbReference type="PANTHER" id="PTHR43194:SF5">
    <property type="entry name" value="PIMELOYL-[ACYL-CARRIER PROTEIN] METHYL ESTER ESTERASE"/>
    <property type="match status" value="1"/>
</dbReference>
<dbReference type="EMBL" id="MDHJ01000001">
    <property type="protein sequence ID" value="OUE08861.1"/>
    <property type="molecule type" value="Genomic_DNA"/>
</dbReference>
<evidence type="ECO:0000313" key="3">
    <source>
        <dbReference type="EMBL" id="OUE08861.1"/>
    </source>
</evidence>
<dbReference type="InterPro" id="IPR050228">
    <property type="entry name" value="Carboxylesterase_BioH"/>
</dbReference>
<feature type="compositionally biased region" description="Low complexity" evidence="1">
    <location>
        <begin position="72"/>
        <end position="92"/>
    </location>
</feature>
<evidence type="ECO:0000259" key="2">
    <source>
        <dbReference type="Pfam" id="PF00561"/>
    </source>
</evidence>
<feature type="region of interest" description="Disordered" evidence="1">
    <location>
        <begin position="1"/>
        <end position="23"/>
    </location>
</feature>
<dbReference type="InterPro" id="IPR000073">
    <property type="entry name" value="AB_hydrolase_1"/>
</dbReference>
<feature type="domain" description="AB hydrolase-1" evidence="2">
    <location>
        <begin position="97"/>
        <end position="197"/>
    </location>
</feature>
<dbReference type="InterPro" id="IPR029058">
    <property type="entry name" value="AB_hydrolase_fold"/>
</dbReference>
<dbReference type="AlphaFoldDB" id="A0A251XTM5"/>
<dbReference type="GO" id="GO:0003824">
    <property type="term" value="F:catalytic activity"/>
    <property type="evidence" value="ECO:0007669"/>
    <property type="project" value="UniProtKB-ARBA"/>
</dbReference>
<gene>
    <name evidence="3" type="ORF">CMsap09_07950</name>
</gene>
<name>A0A251XTM5_9MICO</name>
<dbReference type="PRINTS" id="PR00111">
    <property type="entry name" value="ABHYDROLASE"/>
</dbReference>
<evidence type="ECO:0000256" key="1">
    <source>
        <dbReference type="SAM" id="MobiDB-lite"/>
    </source>
</evidence>
<proteinExistence type="predicted"/>
<dbReference type="Pfam" id="PF00561">
    <property type="entry name" value="Abhydrolase_1"/>
    <property type="match status" value="1"/>
</dbReference>
<sequence>MRSPLARLTRVRRPGDVHRTESSPPRWLLLSRRYGSRAVPVDHDLERRTVLGFRVAIKVFRSPGANAGRTRSSAPAGLGSAGPAGLSGTAGSPARRPSFVLVHGIGVSSRYFHPVAALLAEHGDVYAVDLPGYGESPRVRRDVTLADHAAVVAEVVRMHGLVDPVVVGHSMGSQIVARLAVDHPEIADRIVLIAPTLDPRKRGVVRAGLALAHDTLREPLLSNAVVLGDYFLRCGIRYYLRQLPHLIGDRVEERAGRIRARTLVIVGHRDAVVDRSFARALAAAIPRGSLRVANGPHVVMFTDPVGVARAVVEHARVG</sequence>
<dbReference type="SUPFAM" id="SSF53474">
    <property type="entry name" value="alpha/beta-Hydrolases"/>
    <property type="match status" value="1"/>
</dbReference>
<dbReference type="PANTHER" id="PTHR43194">
    <property type="entry name" value="HYDROLASE ALPHA/BETA FOLD FAMILY"/>
    <property type="match status" value="1"/>
</dbReference>